<protein>
    <recommendedName>
        <fullName evidence="1">PucR C-terminal helix-turn-helix domain-containing protein</fullName>
    </recommendedName>
</protein>
<dbReference type="Proteomes" id="UP000067689">
    <property type="component" value="Chromosome"/>
</dbReference>
<reference evidence="2 3" key="1">
    <citation type="journal article" date="1991" name="Int. J. Syst. Bacteriol.">
        <title>Description of the erythromycin-producing bacterium Arthrobacter sp. strain NRRL B-3381 as Aeromicrobium erythreum gen. nov., sp. nov.</title>
        <authorList>
            <person name="Miller E.S."/>
            <person name="Woese C.R."/>
            <person name="Brenner S."/>
        </authorList>
    </citation>
    <scope>NUCLEOTIDE SEQUENCE [LARGE SCALE GENOMIC DNA]</scope>
    <source>
        <strain evidence="2 3">AR18</strain>
    </source>
</reference>
<evidence type="ECO:0000313" key="2">
    <source>
        <dbReference type="EMBL" id="ALX03382.1"/>
    </source>
</evidence>
<dbReference type="RefSeq" id="WP_067853470.1">
    <property type="nucleotide sequence ID" value="NZ_CP011502.1"/>
</dbReference>
<evidence type="ECO:0000259" key="1">
    <source>
        <dbReference type="Pfam" id="PF13556"/>
    </source>
</evidence>
<dbReference type="EMBL" id="CP011502">
    <property type="protein sequence ID" value="ALX03382.1"/>
    <property type="molecule type" value="Genomic_DNA"/>
</dbReference>
<evidence type="ECO:0000313" key="3">
    <source>
        <dbReference type="Proteomes" id="UP000067689"/>
    </source>
</evidence>
<dbReference type="InterPro" id="IPR042070">
    <property type="entry name" value="PucR_C-HTH_sf"/>
</dbReference>
<dbReference type="InterPro" id="IPR025736">
    <property type="entry name" value="PucR_C-HTH_dom"/>
</dbReference>
<organism evidence="2 3">
    <name type="scientific">Aeromicrobium erythreum</name>
    <dbReference type="NCBI Taxonomy" id="2041"/>
    <lineage>
        <taxon>Bacteria</taxon>
        <taxon>Bacillati</taxon>
        <taxon>Actinomycetota</taxon>
        <taxon>Actinomycetes</taxon>
        <taxon>Propionibacteriales</taxon>
        <taxon>Nocardioidaceae</taxon>
        <taxon>Aeromicrobium</taxon>
    </lineage>
</organism>
<gene>
    <name evidence="2" type="ORF">AERYTH_01025</name>
</gene>
<feature type="domain" description="PucR C-terminal helix-turn-helix" evidence="1">
    <location>
        <begin position="278"/>
        <end position="334"/>
    </location>
</feature>
<dbReference type="OrthoDB" id="3742443at2"/>
<dbReference type="STRING" id="2041.AERYTH_01025"/>
<dbReference type="Gene3D" id="1.10.10.2840">
    <property type="entry name" value="PucR C-terminal helix-turn-helix domain"/>
    <property type="match status" value="1"/>
</dbReference>
<keyword evidence="3" id="KW-1185">Reference proteome</keyword>
<dbReference type="AlphaFoldDB" id="A0A0U4CJL3"/>
<proteinExistence type="predicted"/>
<dbReference type="KEGG" id="aer:AERYTH_01025"/>
<accession>A0A0U4CJL3</accession>
<sequence length="346" mass="37039">MRDSVPNGAVVSARLAGACVDAFLAHDGDPRTAAQAVAAECTHFGELQTVHGLTDDDLTVALRAIGRGLRRHVMPVLLHQLDQLDSEALSRSVQEYLMRILGHIRQGMQTMQRFHALAPERRRHALSRAAFGAGDVRTLRGFALACGLDPAVRLTPVVATDPDAALDPALREHEDVLAGTAPGESAVPATWTNDQVRRRSGVDVARGPVVPLVELPEAARLTRTTAAVAVPGAPVTQTRDVLTQVMVHGSPLLADLLTGSRLGPFLELPAVRRAALGRTVLDWLGHGTPVNVLARQTGTPAQTIHTRLATAKRMLDDPLTDPDRRLELLVALRLAVPGWEAEVQSA</sequence>
<dbReference type="Pfam" id="PF13556">
    <property type="entry name" value="HTH_30"/>
    <property type="match status" value="1"/>
</dbReference>
<dbReference type="PATRIC" id="fig|2041.4.peg.211"/>
<name>A0A0U4CJL3_9ACTN</name>